<dbReference type="WBParaSite" id="Csp11.Scaffold629.g9982.t1">
    <property type="protein sequence ID" value="Csp11.Scaffold629.g9982.t1"/>
    <property type="gene ID" value="Csp11.Scaffold629.g9982"/>
</dbReference>
<evidence type="ECO:0000313" key="1">
    <source>
        <dbReference type="Proteomes" id="UP000095282"/>
    </source>
</evidence>
<protein>
    <submittedName>
        <fullName evidence="2">MYND-type domain-containing protein</fullName>
    </submittedName>
</protein>
<sequence>MSKTCQSCYNICLRPWLITDPTERLIFLAMSVILNRFQLETAEAGWKDSEYTACLSHADYTCQQLIKIVQLTPEGSMSPIGVRVFEAMAGFVAGFPIRPGSLVPAIWVFLGKLAKRAEDREILQNFLIDSTYPQVERGDDRIIYCLQCGQYQLIDTTQTLHKRHEKVAFTVYCSSLIGGLMNNEQCHASAELRRISICKSHMYAQALDLKGLEFKLLDYRKALEFSRMVKDAFGRGWMDALKCINCYAYNIDRCEYKTESKCKFCKKIETTVIFDPFLDCHAHWACFQKRTCDMQWDLRTVTHENGYPKIRVPKPEEFETWQGADYEKMLSTMRKYFGVKEVSWEHERVQILVMFARYWRHDPLIEQRVAEESRMNRTWFSPPELQ</sequence>
<keyword evidence="1" id="KW-1185">Reference proteome</keyword>
<evidence type="ECO:0000313" key="2">
    <source>
        <dbReference type="WBParaSite" id="Csp11.Scaffold629.g9982.t1"/>
    </source>
</evidence>
<proteinExistence type="predicted"/>
<reference evidence="2" key="1">
    <citation type="submission" date="2016-11" db="UniProtKB">
        <authorList>
            <consortium name="WormBaseParasite"/>
        </authorList>
    </citation>
    <scope>IDENTIFICATION</scope>
</reference>
<dbReference type="Proteomes" id="UP000095282">
    <property type="component" value="Unplaced"/>
</dbReference>
<name>A0A1I7UJL4_9PELO</name>
<accession>A0A1I7UJL4</accession>
<organism evidence="1 2">
    <name type="scientific">Caenorhabditis tropicalis</name>
    <dbReference type="NCBI Taxonomy" id="1561998"/>
    <lineage>
        <taxon>Eukaryota</taxon>
        <taxon>Metazoa</taxon>
        <taxon>Ecdysozoa</taxon>
        <taxon>Nematoda</taxon>
        <taxon>Chromadorea</taxon>
        <taxon>Rhabditida</taxon>
        <taxon>Rhabditina</taxon>
        <taxon>Rhabditomorpha</taxon>
        <taxon>Rhabditoidea</taxon>
        <taxon>Rhabditidae</taxon>
        <taxon>Peloderinae</taxon>
        <taxon>Caenorhabditis</taxon>
    </lineage>
</organism>
<dbReference type="AlphaFoldDB" id="A0A1I7UJL4"/>
<dbReference type="eggNOG" id="ENOG502RW7K">
    <property type="taxonomic scope" value="Eukaryota"/>
</dbReference>